<dbReference type="Proteomes" id="UP000198778">
    <property type="component" value="Unassembled WGS sequence"/>
</dbReference>
<reference evidence="3" key="1">
    <citation type="submission" date="2016-10" db="EMBL/GenBank/DDBJ databases">
        <authorList>
            <person name="Varghese N."/>
            <person name="Submissions S."/>
        </authorList>
    </citation>
    <scope>NUCLEOTIDE SEQUENCE [LARGE SCALE GENOMIC DNA]</scope>
    <source>
        <strain evidence="3">CGMCC 1.10369</strain>
    </source>
</reference>
<dbReference type="EMBL" id="FNIL01000001">
    <property type="protein sequence ID" value="SDN41648.1"/>
    <property type="molecule type" value="Genomic_DNA"/>
</dbReference>
<protein>
    <submittedName>
        <fullName evidence="2">Uncharacterized protein</fullName>
    </submittedName>
</protein>
<evidence type="ECO:0000313" key="3">
    <source>
        <dbReference type="Proteomes" id="UP000198778"/>
    </source>
</evidence>
<dbReference type="STRING" id="745820.SAMN04488053_101786"/>
<organism evidence="2 3">
    <name type="scientific">Alkalicoccus daliensis</name>
    <dbReference type="NCBI Taxonomy" id="745820"/>
    <lineage>
        <taxon>Bacteria</taxon>
        <taxon>Bacillati</taxon>
        <taxon>Bacillota</taxon>
        <taxon>Bacilli</taxon>
        <taxon>Bacillales</taxon>
        <taxon>Bacillaceae</taxon>
        <taxon>Alkalicoccus</taxon>
    </lineage>
</organism>
<evidence type="ECO:0000256" key="1">
    <source>
        <dbReference type="SAM" id="Phobius"/>
    </source>
</evidence>
<dbReference type="AlphaFoldDB" id="A0A1H0B7I1"/>
<proteinExistence type="predicted"/>
<feature type="transmembrane region" description="Helical" evidence="1">
    <location>
        <begin position="9"/>
        <end position="28"/>
    </location>
</feature>
<keyword evidence="3" id="KW-1185">Reference proteome</keyword>
<sequence length="178" mass="20123">MQVQGNKILIFLPLLVMLGLFAIGYYSLTQTGGFTNTDLEENIFIAYEREENQYIEWQWGSFPEDGIAGTDYIELVIDADAVEEVELRLQQAGEILYETSEWEETPDGIAVEFPTYADGEQIIGALGELLLDASADIDAVRYYHTWAAAEINVSSSESIQELLEERIPDQFWVVEEPV</sequence>
<keyword evidence="1" id="KW-1133">Transmembrane helix</keyword>
<keyword evidence="1" id="KW-0812">Transmembrane</keyword>
<evidence type="ECO:0000313" key="2">
    <source>
        <dbReference type="EMBL" id="SDN41648.1"/>
    </source>
</evidence>
<name>A0A1H0B7I1_9BACI</name>
<keyword evidence="1" id="KW-0472">Membrane</keyword>
<gene>
    <name evidence="2" type="ORF">SAMN04488053_101786</name>
</gene>
<accession>A0A1H0B7I1</accession>